<gene>
    <name evidence="1" type="ORF">SHTP_0103</name>
</gene>
<dbReference type="EMBL" id="AP017624">
    <property type="protein sequence ID" value="BAV39508.1"/>
    <property type="molecule type" value="Genomic_DNA"/>
</dbReference>
<sequence length="99" mass="10952">MHASQPPSKHPEWQRRLCMDRLLPELVTMDVGQAIVESRGLKDDQKDHRTVGNLRRKRASEVVCTLITSVVPLSPCCGFPTPVAAPSRTIVVAIPRTTP</sequence>
<evidence type="ECO:0000313" key="2">
    <source>
        <dbReference type="Proteomes" id="UP000218067"/>
    </source>
</evidence>
<reference evidence="1 2" key="1">
    <citation type="submission" date="2016-08" db="EMBL/GenBank/DDBJ databases">
        <title>Complete genome sequence of Mycobacterium shinshuense, a subspecies of M. ulcerans.</title>
        <authorList>
            <person name="Yoshida M."/>
            <person name="Ogura Y."/>
            <person name="Hayashi T."/>
            <person name="Hoshino Y."/>
        </authorList>
    </citation>
    <scope>NUCLEOTIDE SEQUENCE [LARGE SCALE GENOMIC DNA]</scope>
    <source>
        <strain evidence="2">ATCC 33728</strain>
    </source>
</reference>
<name>A0A1B4XXH0_MYCUL</name>
<protein>
    <submittedName>
        <fullName evidence="1">Uncharacterized protein</fullName>
    </submittedName>
</protein>
<dbReference type="AlphaFoldDB" id="A0A1B4XXH0"/>
<accession>A0A1B4XXH0</accession>
<evidence type="ECO:0000313" key="1">
    <source>
        <dbReference type="EMBL" id="BAV39508.1"/>
    </source>
</evidence>
<proteinExistence type="predicted"/>
<organism evidence="1 2">
    <name type="scientific">Mycobacterium ulcerans subsp. shinshuense</name>
    <dbReference type="NCBI Taxonomy" id="1124626"/>
    <lineage>
        <taxon>Bacteria</taxon>
        <taxon>Bacillati</taxon>
        <taxon>Actinomycetota</taxon>
        <taxon>Actinomycetes</taxon>
        <taxon>Mycobacteriales</taxon>
        <taxon>Mycobacteriaceae</taxon>
        <taxon>Mycobacterium</taxon>
        <taxon>Mycobacterium ulcerans group</taxon>
    </lineage>
</organism>
<dbReference type="Proteomes" id="UP000218067">
    <property type="component" value="Chromosome"/>
</dbReference>